<dbReference type="SUPFAM" id="SSF63418">
    <property type="entry name" value="MurE/MurF N-terminal domain"/>
    <property type="match status" value="1"/>
</dbReference>
<dbReference type="NCBIfam" id="NF008897">
    <property type="entry name" value="PRK11930.1"/>
    <property type="match status" value="1"/>
</dbReference>
<feature type="active site" description="Proton acceptor; specific for D-alanine" evidence="8">
    <location>
        <position position="489"/>
    </location>
</feature>
<dbReference type="Proteomes" id="UP000198836">
    <property type="component" value="Unassembled WGS sequence"/>
</dbReference>
<dbReference type="STRING" id="332999.SAMN04488511_10239"/>
<dbReference type="InterPro" id="IPR035911">
    <property type="entry name" value="MurE/MurF_N"/>
</dbReference>
<evidence type="ECO:0000259" key="11">
    <source>
        <dbReference type="SMART" id="SM01005"/>
    </source>
</evidence>
<accession>A0A1I0SLE9</accession>
<keyword evidence="7 8" id="KW-0413">Isomerase</keyword>
<proteinExistence type="inferred from homology"/>
<comment type="catalytic activity">
    <reaction evidence="1 8">
        <text>L-alanine = D-alanine</text>
        <dbReference type="Rhea" id="RHEA:20249"/>
        <dbReference type="ChEBI" id="CHEBI:57416"/>
        <dbReference type="ChEBI" id="CHEBI:57972"/>
        <dbReference type="EC" id="5.1.1.1"/>
    </reaction>
</comment>
<feature type="binding site" evidence="8 10">
    <location>
        <position position="763"/>
    </location>
    <ligand>
        <name>substrate</name>
    </ligand>
</feature>
<dbReference type="HAMAP" id="MF_01201">
    <property type="entry name" value="Ala_racemase"/>
    <property type="match status" value="1"/>
</dbReference>
<evidence type="ECO:0000313" key="12">
    <source>
        <dbReference type="EMBL" id="SFA40330.1"/>
    </source>
</evidence>
<dbReference type="InterPro" id="IPR036615">
    <property type="entry name" value="Mur_ligase_C_dom_sf"/>
</dbReference>
<evidence type="ECO:0000256" key="4">
    <source>
        <dbReference type="ARBA" id="ARBA00022741"/>
    </source>
</evidence>
<dbReference type="SUPFAM" id="SSF53623">
    <property type="entry name" value="MurD-like peptide ligases, catalytic domain"/>
    <property type="match status" value="1"/>
</dbReference>
<dbReference type="GO" id="GO:0030170">
    <property type="term" value="F:pyridoxal phosphate binding"/>
    <property type="evidence" value="ECO:0007669"/>
    <property type="project" value="UniProtKB-UniRule"/>
</dbReference>
<dbReference type="NCBIfam" id="TIGR00492">
    <property type="entry name" value="alr"/>
    <property type="match status" value="1"/>
</dbReference>
<evidence type="ECO:0000256" key="8">
    <source>
        <dbReference type="HAMAP-Rule" id="MF_01201"/>
    </source>
</evidence>
<dbReference type="InterPro" id="IPR029066">
    <property type="entry name" value="PLP-binding_barrel"/>
</dbReference>
<evidence type="ECO:0000313" key="13">
    <source>
        <dbReference type="Proteomes" id="UP000198836"/>
    </source>
</evidence>
<feature type="active site" description="Proton acceptor; specific for L-alanine" evidence="8">
    <location>
        <position position="714"/>
    </location>
</feature>
<dbReference type="RefSeq" id="WP_090980083.1">
    <property type="nucleotide sequence ID" value="NZ_FOJM01000002.1"/>
</dbReference>
<dbReference type="EMBL" id="FOJM01000002">
    <property type="protein sequence ID" value="SFA40330.1"/>
    <property type="molecule type" value="Genomic_DNA"/>
</dbReference>
<dbReference type="SUPFAM" id="SSF51419">
    <property type="entry name" value="PLP-binding barrel"/>
    <property type="match status" value="1"/>
</dbReference>
<dbReference type="GO" id="GO:0008784">
    <property type="term" value="F:alanine racemase activity"/>
    <property type="evidence" value="ECO:0007669"/>
    <property type="project" value="UniProtKB-UniRule"/>
</dbReference>
<dbReference type="InterPro" id="IPR000821">
    <property type="entry name" value="Ala_racemase"/>
</dbReference>
<evidence type="ECO:0000256" key="2">
    <source>
        <dbReference type="ARBA" id="ARBA00001933"/>
    </source>
</evidence>
<dbReference type="FunFam" id="3.20.20.10:FF:000002">
    <property type="entry name" value="Alanine racemase"/>
    <property type="match status" value="1"/>
</dbReference>
<evidence type="ECO:0000256" key="6">
    <source>
        <dbReference type="ARBA" id="ARBA00022898"/>
    </source>
</evidence>
<reference evidence="13" key="1">
    <citation type="submission" date="2016-10" db="EMBL/GenBank/DDBJ databases">
        <authorList>
            <person name="Varghese N."/>
            <person name="Submissions S."/>
        </authorList>
    </citation>
    <scope>NUCLEOTIDE SEQUENCE [LARGE SCALE GENOMIC DNA]</scope>
    <source>
        <strain evidence="13">DSM 18130</strain>
    </source>
</reference>
<dbReference type="Gene3D" id="3.40.1190.10">
    <property type="entry name" value="Mur-like, catalytic domain"/>
    <property type="match status" value="1"/>
</dbReference>
<dbReference type="GO" id="GO:0016881">
    <property type="term" value="F:acid-amino acid ligase activity"/>
    <property type="evidence" value="ECO:0007669"/>
    <property type="project" value="InterPro"/>
</dbReference>
<dbReference type="Pfam" id="PF08245">
    <property type="entry name" value="Mur_ligase_M"/>
    <property type="match status" value="1"/>
</dbReference>
<dbReference type="PANTHER" id="PTHR43024">
    <property type="entry name" value="UDP-N-ACETYLMURAMOYL-TRIPEPTIDE--D-ALANYL-D-ALANINE LIGASE"/>
    <property type="match status" value="1"/>
</dbReference>
<dbReference type="InterPro" id="IPR009006">
    <property type="entry name" value="Ala_racemase/Decarboxylase_C"/>
</dbReference>
<dbReference type="Gene3D" id="3.40.1390.10">
    <property type="entry name" value="MurE/MurF, N-terminal domain"/>
    <property type="match status" value="1"/>
</dbReference>
<dbReference type="InterPro" id="IPR001608">
    <property type="entry name" value="Ala_racemase_N"/>
</dbReference>
<dbReference type="SUPFAM" id="SSF53244">
    <property type="entry name" value="MurD-like peptide ligases, peptide-binding domain"/>
    <property type="match status" value="1"/>
</dbReference>
<comment type="cofactor">
    <cofactor evidence="2 8 9">
        <name>pyridoxal 5'-phosphate</name>
        <dbReference type="ChEBI" id="CHEBI:597326"/>
    </cofactor>
</comment>
<dbReference type="Gene3D" id="3.90.190.20">
    <property type="entry name" value="Mur ligase, C-terminal domain"/>
    <property type="match status" value="1"/>
</dbReference>
<comment type="pathway">
    <text evidence="8">Amino-acid biosynthesis; D-alanine biosynthesis; D-alanine from L-alanine: step 1/1.</text>
</comment>
<dbReference type="Pfam" id="PF01168">
    <property type="entry name" value="Ala_racemase_N"/>
    <property type="match status" value="1"/>
</dbReference>
<dbReference type="SUPFAM" id="SSF50621">
    <property type="entry name" value="Alanine racemase C-terminal domain-like"/>
    <property type="match status" value="1"/>
</dbReference>
<keyword evidence="4" id="KW-0547">Nucleotide-binding</keyword>
<keyword evidence="5" id="KW-0067">ATP-binding</keyword>
<keyword evidence="3 12" id="KW-0436">Ligase</keyword>
<dbReference type="PRINTS" id="PR00992">
    <property type="entry name" value="ALARACEMASE"/>
</dbReference>
<evidence type="ECO:0000256" key="10">
    <source>
        <dbReference type="PIRSR" id="PIRSR600821-52"/>
    </source>
</evidence>
<dbReference type="InterPro" id="IPR013221">
    <property type="entry name" value="Mur_ligase_cen"/>
</dbReference>
<feature type="modified residue" description="N6-(pyridoxal phosphate)lysine" evidence="8 9">
    <location>
        <position position="489"/>
    </location>
</feature>
<protein>
    <recommendedName>
        <fullName evidence="8">Alanine racemase</fullName>
        <ecNumber evidence="8">5.1.1.1</ecNumber>
    </recommendedName>
</protein>
<sequence>MQNPIYTVSKIAEILNANTKLFDGELIIHYLVIDSRSVLLPESSMFFALSSHRNGHEFIKDAYAKGIRNFVVTEAKYIHEYPDGNFLLVNDALAALQKLSAYHRNQFDLKTIGITGSNGKTIVKEWLYQLLAADFNIVKSPKSYNSQIGVPLSVWQIEAEHTLGIFEAGISAVNEMEHLAEIIRPEIGILTNIGEAHAEGFSSKKEKLTEKLKLFSTSELLIYAPEYVSEIGIKNLPGKKQFSWSSKQAADLQITTVEPIEGRCYLRAIYQNREIECILPFKDKASIENGMICWAILLALGYTPEQADLRLEKLSPVSMRLELKNGINQCSVIDDSYSADISSLAIALDFLNQQNQHPKKTVILSELFETGRDDLDLYTEIAGLLSQKKINRLIGIGANIARYANLFTFETHFFEDTSAFVEAFPGLHFNHETILVKGARRFDFGRISKLLTQKIHDTVLEIDLNAMVGNLQFYRSKIKPGVKIMAMVKAFSYGSGSFEIANLLQFHKVDYLAVAYADEGIALRKAGITLPIMVMSPEESAFEAIIKHRLEPEIYSVEILNSFLNALSDYDFDYPIHLKIDSGMHRLGFDQAEIDALAVLLKDSARLKVQSIFSHLVASDAAEHDGFTQHQIDVFKIVATQLVNILGYKPLLHISNTSGISRWPDAQMDMVRLGIGLYGFDSAVTNNRGLQTVMVLKTTVTQVKQLAPGETVGYGRRGVMANGGKIATVKIGYADGYTRYFGNGVGKMLINGHLVPTIGSICMDMTMLDVTDIEVKPGDEAIVFNKEHTIMQLAKDIGTIPYEILTNISQRVKRVYFYE</sequence>
<evidence type="ECO:0000256" key="1">
    <source>
        <dbReference type="ARBA" id="ARBA00000316"/>
    </source>
</evidence>
<evidence type="ECO:0000256" key="5">
    <source>
        <dbReference type="ARBA" id="ARBA00022840"/>
    </source>
</evidence>
<dbReference type="AlphaFoldDB" id="A0A1I0SLE9"/>
<dbReference type="UniPathway" id="UPA00042">
    <property type="reaction ID" value="UER00497"/>
</dbReference>
<dbReference type="GO" id="GO:0030632">
    <property type="term" value="P:D-alanine biosynthetic process"/>
    <property type="evidence" value="ECO:0007669"/>
    <property type="project" value="UniProtKB-UniRule"/>
</dbReference>
<evidence type="ECO:0000256" key="3">
    <source>
        <dbReference type="ARBA" id="ARBA00022598"/>
    </source>
</evidence>
<dbReference type="InterPro" id="IPR036565">
    <property type="entry name" value="Mur-like_cat_sf"/>
</dbReference>
<dbReference type="Gene3D" id="2.40.37.10">
    <property type="entry name" value="Lyase, Ornithine Decarboxylase, Chain A, domain 1"/>
    <property type="match status" value="1"/>
</dbReference>
<organism evidence="12 13">
    <name type="scientific">Pedobacter suwonensis</name>
    <dbReference type="NCBI Taxonomy" id="332999"/>
    <lineage>
        <taxon>Bacteria</taxon>
        <taxon>Pseudomonadati</taxon>
        <taxon>Bacteroidota</taxon>
        <taxon>Sphingobacteriia</taxon>
        <taxon>Sphingobacteriales</taxon>
        <taxon>Sphingobacteriaceae</taxon>
        <taxon>Pedobacter</taxon>
    </lineage>
</organism>
<evidence type="ECO:0000256" key="7">
    <source>
        <dbReference type="ARBA" id="ARBA00023235"/>
    </source>
</evidence>
<comment type="function">
    <text evidence="8">Catalyzes the interconversion of L-alanine and D-alanine. May also act on other amino acids.</text>
</comment>
<evidence type="ECO:0000256" key="9">
    <source>
        <dbReference type="PIRSR" id="PIRSR600821-50"/>
    </source>
</evidence>
<feature type="binding site" evidence="8 10">
    <location>
        <position position="586"/>
    </location>
    <ligand>
        <name>substrate</name>
    </ligand>
</feature>
<feature type="domain" description="Alanine racemase C-terminal" evidence="11">
    <location>
        <begin position="693"/>
        <end position="817"/>
    </location>
</feature>
<dbReference type="Pfam" id="PF00842">
    <property type="entry name" value="Ala_racemase_C"/>
    <property type="match status" value="1"/>
</dbReference>
<dbReference type="SMART" id="SM01005">
    <property type="entry name" value="Ala_racemase_C"/>
    <property type="match status" value="1"/>
</dbReference>
<dbReference type="OrthoDB" id="9801978at2"/>
<dbReference type="Gene3D" id="3.20.20.10">
    <property type="entry name" value="Alanine racemase"/>
    <property type="match status" value="1"/>
</dbReference>
<dbReference type="InterPro" id="IPR011079">
    <property type="entry name" value="Ala_racemase_C"/>
</dbReference>
<gene>
    <name evidence="12" type="ORF">SAMN04488511_10239</name>
</gene>
<dbReference type="EC" id="5.1.1.1" evidence="8"/>
<dbReference type="InterPro" id="IPR051046">
    <property type="entry name" value="MurCDEF_CellWall_CoF430Synth"/>
</dbReference>
<comment type="similarity">
    <text evidence="8">Belongs to the alanine racemase family.</text>
</comment>
<dbReference type="GO" id="GO:0005524">
    <property type="term" value="F:ATP binding"/>
    <property type="evidence" value="ECO:0007669"/>
    <property type="project" value="UniProtKB-KW"/>
</dbReference>
<dbReference type="PANTHER" id="PTHR43024:SF1">
    <property type="entry name" value="UDP-N-ACETYLMURAMOYL-TRIPEPTIDE--D-ALANYL-D-ALANINE LIGASE"/>
    <property type="match status" value="1"/>
</dbReference>
<keyword evidence="13" id="KW-1185">Reference proteome</keyword>
<name>A0A1I0SLE9_9SPHI</name>
<dbReference type="CDD" id="cd00430">
    <property type="entry name" value="PLPDE_III_AR"/>
    <property type="match status" value="1"/>
</dbReference>
<keyword evidence="6 8" id="KW-0663">Pyridoxal phosphate</keyword>